<keyword evidence="2" id="KW-1185">Reference proteome</keyword>
<dbReference type="RefSeq" id="WP_268600578.1">
    <property type="nucleotide sequence ID" value="NZ_JAMDNP010000001.1"/>
</dbReference>
<sequence length="210" mass="23805">MSKRLTEKARSKWAGIPQLLRSRCGTGAAFLDTEDLRALIESEKAGWEEVERLQGQLQDALTVISNALTDVMDMLAVSEMERRNMELCPQCNMLSLHDELQAAIDRIQEGKQMQYGQLAIAEEKGLKDVYVYQLCECDAVAAYSLEEAKAWYKELTGVTDDELYADDDIEIVSHEVKVFESDESSKRITVRELIETHFEGKPFIVFSTVV</sequence>
<accession>A0ABT4GQL9</accession>
<comment type="caution">
    <text evidence="1">The sequence shown here is derived from an EMBL/GenBank/DDBJ whole genome shotgun (WGS) entry which is preliminary data.</text>
</comment>
<proteinExistence type="predicted"/>
<evidence type="ECO:0000313" key="1">
    <source>
        <dbReference type="EMBL" id="MCY9758947.1"/>
    </source>
</evidence>
<protein>
    <recommendedName>
        <fullName evidence="3">Peptide chain release factor 2</fullName>
    </recommendedName>
</protein>
<evidence type="ECO:0000313" key="2">
    <source>
        <dbReference type="Proteomes" id="UP001527181"/>
    </source>
</evidence>
<evidence type="ECO:0008006" key="3">
    <source>
        <dbReference type="Google" id="ProtNLM"/>
    </source>
</evidence>
<dbReference type="EMBL" id="JAMDNP010000001">
    <property type="protein sequence ID" value="MCY9758947.1"/>
    <property type="molecule type" value="Genomic_DNA"/>
</dbReference>
<gene>
    <name evidence="1" type="ORF">M5X12_00025</name>
</gene>
<reference evidence="1 2" key="1">
    <citation type="submission" date="2022-05" db="EMBL/GenBank/DDBJ databases">
        <title>Genome Sequencing of Bee-Associated Microbes.</title>
        <authorList>
            <person name="Dunlap C."/>
        </authorList>
    </citation>
    <scope>NUCLEOTIDE SEQUENCE [LARGE SCALE GENOMIC DNA]</scope>
    <source>
        <strain evidence="1 2">NRRL B-04010</strain>
    </source>
</reference>
<organism evidence="1 2">
    <name type="scientific">Paenibacillus alvei</name>
    <name type="common">Bacillus alvei</name>
    <dbReference type="NCBI Taxonomy" id="44250"/>
    <lineage>
        <taxon>Bacteria</taxon>
        <taxon>Bacillati</taxon>
        <taxon>Bacillota</taxon>
        <taxon>Bacilli</taxon>
        <taxon>Bacillales</taxon>
        <taxon>Paenibacillaceae</taxon>
        <taxon>Paenibacillus</taxon>
    </lineage>
</organism>
<name>A0ABT4GQL9_PAEAL</name>
<dbReference type="Proteomes" id="UP001527181">
    <property type="component" value="Unassembled WGS sequence"/>
</dbReference>